<accession>A0A1M5EHC8</accession>
<dbReference type="PROSITE" id="PS51725">
    <property type="entry name" value="ABM"/>
    <property type="match status" value="1"/>
</dbReference>
<dbReference type="GO" id="GO:0004497">
    <property type="term" value="F:monooxygenase activity"/>
    <property type="evidence" value="ECO:0007669"/>
    <property type="project" value="UniProtKB-KW"/>
</dbReference>
<dbReference type="EMBL" id="FQUU01000018">
    <property type="protein sequence ID" value="SHF78566.1"/>
    <property type="molecule type" value="Genomic_DNA"/>
</dbReference>
<dbReference type="Pfam" id="PF03992">
    <property type="entry name" value="ABM"/>
    <property type="match status" value="1"/>
</dbReference>
<feature type="domain" description="ABM" evidence="1">
    <location>
        <begin position="2"/>
        <end position="92"/>
    </location>
</feature>
<keyword evidence="2" id="KW-0560">Oxidoreductase</keyword>
<dbReference type="SUPFAM" id="SSF54909">
    <property type="entry name" value="Dimeric alpha+beta barrel"/>
    <property type="match status" value="1"/>
</dbReference>
<dbReference type="Gene3D" id="3.30.70.100">
    <property type="match status" value="1"/>
</dbReference>
<dbReference type="InterPro" id="IPR007138">
    <property type="entry name" value="ABM_dom"/>
</dbReference>
<dbReference type="RefSeq" id="WP_072836650.1">
    <property type="nucleotide sequence ID" value="NZ_FQUU01000018.1"/>
</dbReference>
<organism evidence="2 3">
    <name type="scientific">Flavisolibacter ginsengisoli DSM 18119</name>
    <dbReference type="NCBI Taxonomy" id="1121884"/>
    <lineage>
        <taxon>Bacteria</taxon>
        <taxon>Pseudomonadati</taxon>
        <taxon>Bacteroidota</taxon>
        <taxon>Chitinophagia</taxon>
        <taxon>Chitinophagales</taxon>
        <taxon>Chitinophagaceae</taxon>
        <taxon>Flavisolibacter</taxon>
    </lineage>
</organism>
<dbReference type="InterPro" id="IPR011008">
    <property type="entry name" value="Dimeric_a/b-barrel"/>
</dbReference>
<dbReference type="Proteomes" id="UP000184048">
    <property type="component" value="Unassembled WGS sequence"/>
</dbReference>
<reference evidence="2 3" key="1">
    <citation type="submission" date="2016-11" db="EMBL/GenBank/DDBJ databases">
        <authorList>
            <person name="Jaros S."/>
            <person name="Januszkiewicz K."/>
            <person name="Wedrychowicz H."/>
        </authorList>
    </citation>
    <scope>NUCLEOTIDE SEQUENCE [LARGE SCALE GENOMIC DNA]</scope>
    <source>
        <strain evidence="2 3">DSM 18119</strain>
    </source>
</reference>
<keyword evidence="2" id="KW-0503">Monooxygenase</keyword>
<evidence type="ECO:0000259" key="1">
    <source>
        <dbReference type="PROSITE" id="PS51725"/>
    </source>
</evidence>
<dbReference type="OrthoDB" id="673608at2"/>
<keyword evidence="3" id="KW-1185">Reference proteome</keyword>
<gene>
    <name evidence="2" type="ORF">SAMN02745131_03526</name>
</gene>
<proteinExistence type="predicted"/>
<evidence type="ECO:0000313" key="2">
    <source>
        <dbReference type="EMBL" id="SHF78566.1"/>
    </source>
</evidence>
<evidence type="ECO:0000313" key="3">
    <source>
        <dbReference type="Proteomes" id="UP000184048"/>
    </source>
</evidence>
<dbReference type="STRING" id="1121884.SAMN02745131_03526"/>
<name>A0A1M5EHC8_9BACT</name>
<dbReference type="AlphaFoldDB" id="A0A1M5EHC8"/>
<sequence>MVVRLTFCKFLPDKITEAKRVYNQDIVPVAKKQKGNLRIFLLEPVDMADDFISVTEWKSKEDADAYHTSGIYKSLVNKLEKFFMKEPTIKVYNEIEAFTPSYPIL</sequence>
<protein>
    <submittedName>
        <fullName evidence="2">Quinol monooxygenase YgiN</fullName>
    </submittedName>
</protein>